<feature type="region of interest" description="Disordered" evidence="3">
    <location>
        <begin position="1"/>
        <end position="32"/>
    </location>
</feature>
<sequence length="392" mass="43941">MTGSGAGSRAVPGPQRPRASHSSTSVLRRRSHRVRVASLPHGHVYVEHLSDPGAVQPVHRLPDPAPAHPVPGAPWWPLVMLSEAWIRRHAHEFDIYHLHFGFDQTSPAELRRIVDTLHELGKPFVYTVHDLRNPHQADPAAQDAALDVLIPAADELITLTDGAARVIERRWGRRATVIPHPHLLPLDRWRDHEPVGSVPVVGLNLKSMRANMNPLPVARVLLECAARGQIRLRLDVHTDVVTRGTPHHDPVVGHLLETARRTPNVQVNVHEFYTDEQLWEYLRGLDLSVLAYRFGTHSGWLELCYDLGTHVLAPSVGFYHEQHPGVLRFDWDRDGQPNVEQIREALAGLRGNAPWQASALERTQQRRRIAAAHAEVYRRAVVVREAGEGDAA</sequence>
<evidence type="ECO:0000259" key="4">
    <source>
        <dbReference type="Pfam" id="PF13439"/>
    </source>
</evidence>
<name>A0A6N9QUA8_9MICC</name>
<organism evidence="5 6">
    <name type="scientific">Kocuria marina subsp. indica</name>
    <dbReference type="NCBI Taxonomy" id="1049583"/>
    <lineage>
        <taxon>Bacteria</taxon>
        <taxon>Bacillati</taxon>
        <taxon>Actinomycetota</taxon>
        <taxon>Actinomycetes</taxon>
        <taxon>Micrococcales</taxon>
        <taxon>Micrococcaceae</taxon>
        <taxon>Kocuria</taxon>
    </lineage>
</organism>
<dbReference type="Proteomes" id="UP000471026">
    <property type="component" value="Unassembled WGS sequence"/>
</dbReference>
<evidence type="ECO:0000313" key="5">
    <source>
        <dbReference type="EMBL" id="NDO76752.1"/>
    </source>
</evidence>
<comment type="caution">
    <text evidence="5">The sequence shown here is derived from an EMBL/GenBank/DDBJ whole genome shotgun (WGS) entry which is preliminary data.</text>
</comment>
<dbReference type="Gene3D" id="3.40.50.2000">
    <property type="entry name" value="Glycogen Phosphorylase B"/>
    <property type="match status" value="1"/>
</dbReference>
<dbReference type="Pfam" id="PF13439">
    <property type="entry name" value="Glyco_transf_4"/>
    <property type="match status" value="1"/>
</dbReference>
<keyword evidence="2 5" id="KW-0808">Transferase</keyword>
<feature type="domain" description="Glycosyltransferase subfamily 4-like N-terminal" evidence="4">
    <location>
        <begin position="27"/>
        <end position="180"/>
    </location>
</feature>
<dbReference type="GO" id="GO:0016757">
    <property type="term" value="F:glycosyltransferase activity"/>
    <property type="evidence" value="ECO:0007669"/>
    <property type="project" value="UniProtKB-KW"/>
</dbReference>
<dbReference type="AlphaFoldDB" id="A0A6N9QUA8"/>
<evidence type="ECO:0000256" key="3">
    <source>
        <dbReference type="SAM" id="MobiDB-lite"/>
    </source>
</evidence>
<proteinExistence type="predicted"/>
<accession>A0A6N9QUA8</accession>
<keyword evidence="1" id="KW-0328">Glycosyltransferase</keyword>
<dbReference type="EMBL" id="WMHZ01000001">
    <property type="protein sequence ID" value="NDO76752.1"/>
    <property type="molecule type" value="Genomic_DNA"/>
</dbReference>
<evidence type="ECO:0000313" key="6">
    <source>
        <dbReference type="Proteomes" id="UP000471026"/>
    </source>
</evidence>
<dbReference type="InterPro" id="IPR028098">
    <property type="entry name" value="Glyco_trans_4-like_N"/>
</dbReference>
<reference evidence="5 6" key="1">
    <citation type="submission" date="2019-11" db="EMBL/GenBank/DDBJ databases">
        <title>Draft genome sequence of Kocuria indica DP-K7, a methyl red degrading Actinobacterium.</title>
        <authorList>
            <person name="Kumaran S."/>
            <person name="Tischler D."/>
            <person name="Ngo A.C.R."/>
            <person name="Schultes F."/>
        </authorList>
    </citation>
    <scope>NUCLEOTIDE SEQUENCE [LARGE SCALE GENOMIC DNA]</scope>
    <source>
        <strain evidence="5 6">DP-K7</strain>
    </source>
</reference>
<dbReference type="SUPFAM" id="SSF53756">
    <property type="entry name" value="UDP-Glycosyltransferase/glycogen phosphorylase"/>
    <property type="match status" value="1"/>
</dbReference>
<dbReference type="RefSeq" id="WP_162228324.1">
    <property type="nucleotide sequence ID" value="NZ_WMHZ01000001.1"/>
</dbReference>
<evidence type="ECO:0000256" key="2">
    <source>
        <dbReference type="ARBA" id="ARBA00022679"/>
    </source>
</evidence>
<gene>
    <name evidence="5" type="ORF">GKZ75_00505</name>
</gene>
<protein>
    <submittedName>
        <fullName evidence="5">Glycosyltransferase</fullName>
    </submittedName>
</protein>
<evidence type="ECO:0000256" key="1">
    <source>
        <dbReference type="ARBA" id="ARBA00022676"/>
    </source>
</evidence>